<sequence>MKISITVNRSPEKEEAARLGREATALKSSGNLGGAIRCLQEVKRLMGSNPRGYTAQQWLRLPLYLQEAGRFDEAMEEFQELLASPPLARDLRATGHRLESRDVLNMLLHSEFSTIYDKMRLACSREGLNEKAEHYRRLSNKHFLGWERLNEKVHR</sequence>
<dbReference type="InterPro" id="IPR019734">
    <property type="entry name" value="TPR_rpt"/>
</dbReference>
<proteinExistence type="predicted"/>
<dbReference type="EMBL" id="JX495041">
    <property type="protein sequence ID" value="AFR52173.1"/>
    <property type="molecule type" value="Genomic_DNA"/>
</dbReference>
<dbReference type="GeneID" id="26042204"/>
<organism evidence="2 3">
    <name type="scientific">Pseudomonas phage JD18</name>
    <dbReference type="NCBI Taxonomy" id="1225791"/>
    <lineage>
        <taxon>Viruses</taxon>
        <taxon>Duplodnaviria</taxon>
        <taxon>Heunggongvirae</taxon>
        <taxon>Uroviricota</taxon>
        <taxon>Caudoviricetes</taxon>
        <taxon>Guarnerosvirinae</taxon>
        <taxon>Mechnikovvirus</taxon>
        <taxon>Mechnikovvirus JD18</taxon>
        <taxon>Beetrevirus JD18</taxon>
    </lineage>
</organism>
<feature type="repeat" description="TPR" evidence="1">
    <location>
        <begin position="55"/>
        <end position="88"/>
    </location>
</feature>
<accession>J9SVN1</accession>
<name>J9SVN1_9CAUD</name>
<dbReference type="Gene3D" id="1.25.40.10">
    <property type="entry name" value="Tetratricopeptide repeat domain"/>
    <property type="match status" value="1"/>
</dbReference>
<dbReference type="SUPFAM" id="SSF48452">
    <property type="entry name" value="TPR-like"/>
    <property type="match status" value="1"/>
</dbReference>
<dbReference type="KEGG" id="vg:26042204"/>
<dbReference type="Proteomes" id="UP000007333">
    <property type="component" value="Segment"/>
</dbReference>
<evidence type="ECO:0000313" key="3">
    <source>
        <dbReference type="Proteomes" id="UP000007333"/>
    </source>
</evidence>
<dbReference type="InterPro" id="IPR011990">
    <property type="entry name" value="TPR-like_helical_dom_sf"/>
</dbReference>
<protein>
    <recommendedName>
        <fullName evidence="4">Tetratricopeptide repeat protein</fullName>
    </recommendedName>
</protein>
<dbReference type="PROSITE" id="PS50005">
    <property type="entry name" value="TPR"/>
    <property type="match status" value="1"/>
</dbReference>
<dbReference type="RefSeq" id="YP_009168298.1">
    <property type="nucleotide sequence ID" value="NC_027986.1"/>
</dbReference>
<keyword evidence="3" id="KW-1185">Reference proteome</keyword>
<reference evidence="2 3" key="1">
    <citation type="journal article" date="2012" name="J. Bacteriol.">
        <title>The CRISPR/Cas adaptive immune system of Pseudomonas aeruginosa mediates resistance to naturally occurring and engineered phages.</title>
        <authorList>
            <person name="Cady K.C."/>
            <person name="Bondy-Denomy J."/>
            <person name="Heussler G.E."/>
            <person name="Davidson A.R."/>
            <person name="O'Toole G.A."/>
        </authorList>
    </citation>
    <scope>NUCLEOTIDE SEQUENCE [LARGE SCALE GENOMIC DNA]</scope>
    <source>
        <strain evidence="2">JBD18</strain>
    </source>
</reference>
<evidence type="ECO:0000313" key="2">
    <source>
        <dbReference type="EMBL" id="AFR52173.1"/>
    </source>
</evidence>
<evidence type="ECO:0008006" key="4">
    <source>
        <dbReference type="Google" id="ProtNLM"/>
    </source>
</evidence>
<evidence type="ECO:0000256" key="1">
    <source>
        <dbReference type="PROSITE-ProRule" id="PRU00339"/>
    </source>
</evidence>
<gene>
    <name evidence="2" type="ORF">HMPREFV_HMPID9843gp0020</name>
</gene>
<keyword evidence="1" id="KW-0802">TPR repeat</keyword>